<accession>A0A8E0S7U3</accession>
<dbReference type="AlphaFoldDB" id="A0A8E0S7U3"/>
<organism evidence="9 10">
    <name type="scientific">Fasciolopsis buskii</name>
    <dbReference type="NCBI Taxonomy" id="27845"/>
    <lineage>
        <taxon>Eukaryota</taxon>
        <taxon>Metazoa</taxon>
        <taxon>Spiralia</taxon>
        <taxon>Lophotrochozoa</taxon>
        <taxon>Platyhelminthes</taxon>
        <taxon>Trematoda</taxon>
        <taxon>Digenea</taxon>
        <taxon>Plagiorchiida</taxon>
        <taxon>Echinostomata</taxon>
        <taxon>Echinostomatoidea</taxon>
        <taxon>Fasciolidae</taxon>
        <taxon>Fasciolopsis</taxon>
    </lineage>
</organism>
<comment type="caution">
    <text evidence="9">The sequence shown here is derived from an EMBL/GenBank/DDBJ whole genome shotgun (WGS) entry which is preliminary data.</text>
</comment>
<keyword evidence="10" id="KW-1185">Reference proteome</keyword>
<evidence type="ECO:0000256" key="4">
    <source>
        <dbReference type="ARBA" id="ARBA00022989"/>
    </source>
</evidence>
<keyword evidence="8" id="KW-0732">Signal</keyword>
<keyword evidence="3 7" id="KW-0812">Transmembrane</keyword>
<dbReference type="EMBL" id="LUCM01001421">
    <property type="protein sequence ID" value="KAA0198925.1"/>
    <property type="molecule type" value="Genomic_DNA"/>
</dbReference>
<evidence type="ECO:0000256" key="1">
    <source>
        <dbReference type="ARBA" id="ARBA00004141"/>
    </source>
</evidence>
<dbReference type="PANTHER" id="PTHR13317">
    <property type="entry name" value="TRANSMEMBRANE ANTERIOR POSTERIOR TRANSFORMATION PROTEIN 1 HOMOLOG"/>
    <property type="match status" value="1"/>
</dbReference>
<evidence type="ECO:0000256" key="7">
    <source>
        <dbReference type="SAM" id="Phobius"/>
    </source>
</evidence>
<dbReference type="InterPro" id="IPR008010">
    <property type="entry name" value="Tatp1"/>
</dbReference>
<evidence type="ECO:0000256" key="3">
    <source>
        <dbReference type="ARBA" id="ARBA00022692"/>
    </source>
</evidence>
<feature type="chain" id="PRO_5034090824" evidence="8">
    <location>
        <begin position="16"/>
        <end position="539"/>
    </location>
</feature>
<feature type="region of interest" description="Disordered" evidence="6">
    <location>
        <begin position="345"/>
        <end position="388"/>
    </location>
</feature>
<feature type="signal peptide" evidence="8">
    <location>
        <begin position="1"/>
        <end position="15"/>
    </location>
</feature>
<evidence type="ECO:0000256" key="2">
    <source>
        <dbReference type="ARBA" id="ARBA00008803"/>
    </source>
</evidence>
<feature type="region of interest" description="Disordered" evidence="6">
    <location>
        <begin position="149"/>
        <end position="169"/>
    </location>
</feature>
<proteinExistence type="inferred from homology"/>
<keyword evidence="4 7" id="KW-1133">Transmembrane helix</keyword>
<feature type="compositionally biased region" description="Basic and acidic residues" evidence="6">
    <location>
        <begin position="149"/>
        <end position="167"/>
    </location>
</feature>
<evidence type="ECO:0000256" key="6">
    <source>
        <dbReference type="SAM" id="MobiDB-lite"/>
    </source>
</evidence>
<protein>
    <submittedName>
        <fullName evidence="9">Protein TAPT1</fullName>
    </submittedName>
</protein>
<dbReference type="PANTHER" id="PTHR13317:SF4">
    <property type="entry name" value="TRANSMEMBRANE ANTERIOR POSTERIOR TRANSFORMATION PROTEIN 1 HOMOLOG"/>
    <property type="match status" value="1"/>
</dbReference>
<comment type="subcellular location">
    <subcellularLocation>
        <location evidence="1">Membrane</location>
        <topology evidence="1">Multi-pass membrane protein</topology>
    </subcellularLocation>
</comment>
<evidence type="ECO:0000313" key="9">
    <source>
        <dbReference type="EMBL" id="KAA0198925.1"/>
    </source>
</evidence>
<dbReference type="Proteomes" id="UP000728185">
    <property type="component" value="Unassembled WGS sequence"/>
</dbReference>
<evidence type="ECO:0000313" key="10">
    <source>
        <dbReference type="Proteomes" id="UP000728185"/>
    </source>
</evidence>
<name>A0A8E0S7U3_9TREM</name>
<dbReference type="GO" id="GO:0005789">
    <property type="term" value="C:endoplasmic reticulum membrane"/>
    <property type="evidence" value="ECO:0007669"/>
    <property type="project" value="TreeGrafter"/>
</dbReference>
<gene>
    <name evidence="9" type="ORF">FBUS_00914</name>
</gene>
<keyword evidence="5 7" id="KW-0472">Membrane</keyword>
<evidence type="ECO:0000256" key="8">
    <source>
        <dbReference type="SAM" id="SignalP"/>
    </source>
</evidence>
<dbReference type="Pfam" id="PF05346">
    <property type="entry name" value="DUF747"/>
    <property type="match status" value="1"/>
</dbReference>
<dbReference type="OrthoDB" id="7887808at2759"/>
<evidence type="ECO:0000256" key="5">
    <source>
        <dbReference type="ARBA" id="ARBA00023136"/>
    </source>
</evidence>
<reference evidence="9" key="1">
    <citation type="submission" date="2019-05" db="EMBL/GenBank/DDBJ databases">
        <title>Annotation for the trematode Fasciolopsis buski.</title>
        <authorList>
            <person name="Choi Y.-J."/>
        </authorList>
    </citation>
    <scope>NUCLEOTIDE SEQUENCE</scope>
    <source>
        <strain evidence="9">HT</strain>
        <tissue evidence="9">Whole worm</tissue>
    </source>
</reference>
<sequence length="539" mass="60981">MLFDVICILLAEVAVDWVKHSFITKFNVIPSNVYKEYTVSIAYDLLLCRQGKNKADFFDLLSRRMGLTPIPLSCLMNVMLLQTVRNPSYLLFAFPFYLMVLFPVKILVNMTLLSLAYSRVKAYIKAESAAQVNEIIGYSEDLKTVDKTKQDLAESSRSKRDNGEVLNHDQVQTLKQEMELIVHSTPMRMLGFDQPTRDDEQFVPMILRHRRVRSDSELASSPTPVPPIFEGETSNSTVRENVLQPLERPASPVPMPVLEPGLFTMSGQFFSPESLKTTGDHEPRRLNGELSEFEITRSSSSHSGLNESEVSLSEYFQLFDSTKDDIESRNLSPGQMLFQNLSKGSKLGSGVEETRPSNPLSHELSSQNFQPRTLSSLGPKDASSHASHECLSVAAPDTAEMCPPKTTQSDPFRLRTRCYSIDLGVLHGFTRQFLLSNSELGVRFTPTLEQLNINQDVSSIHRDKSSQTETFVRRRRRRTRTECSDQQYNARTSEIDNLPALWERSSRNSVAQPFSISRLTVKQPLSDIDRYSMIEGQIS</sequence>
<comment type="similarity">
    <text evidence="2">Belongs to the TAPT1 family.</text>
</comment>
<feature type="compositionally biased region" description="Polar residues" evidence="6">
    <location>
        <begin position="356"/>
        <end position="376"/>
    </location>
</feature>
<feature type="transmembrane region" description="Helical" evidence="7">
    <location>
        <begin position="96"/>
        <end position="117"/>
    </location>
</feature>